<evidence type="ECO:0000313" key="4">
    <source>
        <dbReference type="EMBL" id="SHM63749.1"/>
    </source>
</evidence>
<dbReference type="RefSeq" id="WP_073013962.1">
    <property type="nucleotide sequence ID" value="NZ_FRBW01000003.1"/>
</dbReference>
<dbReference type="STRING" id="735517.SAMN05444272_2812"/>
<dbReference type="GO" id="GO:0006631">
    <property type="term" value="P:fatty acid metabolic process"/>
    <property type="evidence" value="ECO:0007669"/>
    <property type="project" value="TreeGrafter"/>
</dbReference>
<dbReference type="PANTHER" id="PTHR43201:SF5">
    <property type="entry name" value="MEDIUM-CHAIN ACYL-COA LIGASE ACSF2, MITOCHONDRIAL"/>
    <property type="match status" value="1"/>
</dbReference>
<dbReference type="InterPro" id="IPR042099">
    <property type="entry name" value="ANL_N_sf"/>
</dbReference>
<organism evidence="4 5">
    <name type="scientific">Roseibium suaedae</name>
    <dbReference type="NCBI Taxonomy" id="735517"/>
    <lineage>
        <taxon>Bacteria</taxon>
        <taxon>Pseudomonadati</taxon>
        <taxon>Pseudomonadota</taxon>
        <taxon>Alphaproteobacteria</taxon>
        <taxon>Hyphomicrobiales</taxon>
        <taxon>Stappiaceae</taxon>
        <taxon>Roseibium</taxon>
    </lineage>
</organism>
<gene>
    <name evidence="4" type="ORF">SAMN05444272_2812</name>
</gene>
<dbReference type="InterPro" id="IPR045851">
    <property type="entry name" value="AMP-bd_C_sf"/>
</dbReference>
<keyword evidence="5" id="KW-1185">Reference proteome</keyword>
<reference evidence="4 5" key="1">
    <citation type="submission" date="2016-11" db="EMBL/GenBank/DDBJ databases">
        <authorList>
            <person name="Jaros S."/>
            <person name="Januszkiewicz K."/>
            <person name="Wedrychowicz H."/>
        </authorList>
    </citation>
    <scope>NUCLEOTIDE SEQUENCE [LARGE SCALE GENOMIC DNA]</scope>
    <source>
        <strain evidence="4 5">DSM 22153</strain>
    </source>
</reference>
<protein>
    <submittedName>
        <fullName evidence="4">Acyl-CoA synthetase (AMP-forming)/AMP-acid ligase II</fullName>
    </submittedName>
</protein>
<sequence>MKVITDKQAETYRQAGIWGDATLDSLFAATAAAHPNRVAMVDSPDRPDWTGGTPRSLTYAEADREIDRLAAFYGAVGMQPDFVLGIQSPNTVDTVLAFLGALRAGLIVSPLPLHWRQKNVLSALNSIGAKGFIAADRVETRMMAHAARDVAGELFSLRFVFGLGHELPDGLVELGPMLEEMGNDLPPLPQPRDEASDHIATISWSRSSKDTVAVTRSHNHWMAAAQMIMSETGLKEGASVLVPYALSGLTGLGGGLAPWLMCGGTLHLHHPTSLPGLARHANSVSADYILAPGPLAQILDRGVASKDAAIIAAWNIAAPLPGRFTPRHPLIDLHIADEYALVAKKRTHEEVEAVPVGKPLGPDGCQPGAALLEIGLKDGITANYPGTLLVKGAVVPGTDWPTIPEHKRVKKDAEGFLETGIMVLTHDDGLLGFGIPGVYAQGVGDLEQVDEAYKGFPGLREAAAFLVEDEVLGSRIFAALVPSSGTVPDARAFYSYLDAQGVDLAAIPHRVLVLQSLPRLEDGSVDRERLTLRTQRMSAQVA</sequence>
<name>A0A1M7KER5_9HYPH</name>
<evidence type="ECO:0000313" key="5">
    <source>
        <dbReference type="Proteomes" id="UP000186002"/>
    </source>
</evidence>
<dbReference type="Gene3D" id="3.40.50.12780">
    <property type="entry name" value="N-terminal domain of ligase-like"/>
    <property type="match status" value="1"/>
</dbReference>
<comment type="similarity">
    <text evidence="1">Belongs to the ATP-dependent AMP-binding enzyme family.</text>
</comment>
<accession>A0A1M7KER5</accession>
<dbReference type="Pfam" id="PF00501">
    <property type="entry name" value="AMP-binding"/>
    <property type="match status" value="1"/>
</dbReference>
<evidence type="ECO:0000259" key="3">
    <source>
        <dbReference type="Pfam" id="PF00501"/>
    </source>
</evidence>
<proteinExistence type="inferred from homology"/>
<evidence type="ECO:0000256" key="2">
    <source>
        <dbReference type="ARBA" id="ARBA00022598"/>
    </source>
</evidence>
<dbReference type="EMBL" id="FRBW01000003">
    <property type="protein sequence ID" value="SHM63749.1"/>
    <property type="molecule type" value="Genomic_DNA"/>
</dbReference>
<dbReference type="Gene3D" id="3.30.300.30">
    <property type="match status" value="1"/>
</dbReference>
<dbReference type="OrthoDB" id="7842397at2"/>
<dbReference type="GO" id="GO:0031956">
    <property type="term" value="F:medium-chain fatty acid-CoA ligase activity"/>
    <property type="evidence" value="ECO:0007669"/>
    <property type="project" value="TreeGrafter"/>
</dbReference>
<dbReference type="InterPro" id="IPR000873">
    <property type="entry name" value="AMP-dep_synth/lig_dom"/>
</dbReference>
<dbReference type="AlphaFoldDB" id="A0A1M7KER5"/>
<dbReference type="SUPFAM" id="SSF56801">
    <property type="entry name" value="Acetyl-CoA synthetase-like"/>
    <property type="match status" value="1"/>
</dbReference>
<feature type="domain" description="AMP-dependent synthetase/ligase" evidence="3">
    <location>
        <begin position="27"/>
        <end position="273"/>
    </location>
</feature>
<dbReference type="PANTHER" id="PTHR43201">
    <property type="entry name" value="ACYL-COA SYNTHETASE"/>
    <property type="match status" value="1"/>
</dbReference>
<dbReference type="Proteomes" id="UP000186002">
    <property type="component" value="Unassembled WGS sequence"/>
</dbReference>
<evidence type="ECO:0000256" key="1">
    <source>
        <dbReference type="ARBA" id="ARBA00006432"/>
    </source>
</evidence>
<keyword evidence="2 4" id="KW-0436">Ligase</keyword>